<dbReference type="OrthoDB" id="2194123at2"/>
<reference evidence="3 4" key="1">
    <citation type="submission" date="2016-11" db="EMBL/GenBank/DDBJ databases">
        <authorList>
            <person name="Jaros S."/>
            <person name="Januszkiewicz K."/>
            <person name="Wedrychowicz H."/>
        </authorList>
    </citation>
    <scope>NUCLEOTIDE SEQUENCE [LARGE SCALE GENOMIC DNA]</scope>
    <source>
        <strain evidence="3 4">DSM 10068</strain>
    </source>
</reference>
<feature type="signal peptide" evidence="2">
    <location>
        <begin position="1"/>
        <end position="29"/>
    </location>
</feature>
<evidence type="ECO:0008006" key="5">
    <source>
        <dbReference type="Google" id="ProtNLM"/>
    </source>
</evidence>
<feature type="transmembrane region" description="Helical" evidence="1">
    <location>
        <begin position="119"/>
        <end position="140"/>
    </location>
</feature>
<evidence type="ECO:0000256" key="1">
    <source>
        <dbReference type="SAM" id="Phobius"/>
    </source>
</evidence>
<dbReference type="STRING" id="1123282.SAMN02745823_02396"/>
<dbReference type="AlphaFoldDB" id="A0A1M5YEM2"/>
<proteinExistence type="predicted"/>
<keyword evidence="1" id="KW-0472">Membrane</keyword>
<keyword evidence="4" id="KW-1185">Reference proteome</keyword>
<dbReference type="RefSeq" id="WP_073079254.1">
    <property type="nucleotide sequence ID" value="NZ_FQXV01000008.1"/>
</dbReference>
<accession>A0A1M5YEM2</accession>
<keyword evidence="1" id="KW-0812">Transmembrane</keyword>
<evidence type="ECO:0000256" key="2">
    <source>
        <dbReference type="SAM" id="SignalP"/>
    </source>
</evidence>
<feature type="transmembrane region" description="Helical" evidence="1">
    <location>
        <begin position="40"/>
        <end position="65"/>
    </location>
</feature>
<evidence type="ECO:0000313" key="3">
    <source>
        <dbReference type="EMBL" id="SHI09973.1"/>
    </source>
</evidence>
<keyword evidence="2" id="KW-0732">Signal</keyword>
<dbReference type="EMBL" id="FQXV01000008">
    <property type="protein sequence ID" value="SHI09973.1"/>
    <property type="molecule type" value="Genomic_DNA"/>
</dbReference>
<gene>
    <name evidence="3" type="ORF">SAMN02745823_02396</name>
</gene>
<sequence length="146" mass="15758">MKNRSAGKYFAFAVLGFALLAGGALFAHATRETADGILKTLPYICIGIGSGVFGANLGTAVNILALRKDPRAAKRAEIETNDERNVSIRNRAKARAYDIMVYVFGALTLGFALMETAMYVILAVVAAYLIVIGAHVYYLAKFSKEM</sequence>
<protein>
    <recommendedName>
        <fullName evidence="5">DUF2178 domain-containing protein</fullName>
    </recommendedName>
</protein>
<feature type="transmembrane region" description="Helical" evidence="1">
    <location>
        <begin position="94"/>
        <end position="113"/>
    </location>
</feature>
<feature type="chain" id="PRO_5013268681" description="DUF2178 domain-containing protein" evidence="2">
    <location>
        <begin position="30"/>
        <end position="146"/>
    </location>
</feature>
<dbReference type="Proteomes" id="UP000183995">
    <property type="component" value="Unassembled WGS sequence"/>
</dbReference>
<keyword evidence="1" id="KW-1133">Transmembrane helix</keyword>
<organism evidence="3 4">
    <name type="scientific">Sporobacter termitidis DSM 10068</name>
    <dbReference type="NCBI Taxonomy" id="1123282"/>
    <lineage>
        <taxon>Bacteria</taxon>
        <taxon>Bacillati</taxon>
        <taxon>Bacillota</taxon>
        <taxon>Clostridia</taxon>
        <taxon>Eubacteriales</taxon>
        <taxon>Oscillospiraceae</taxon>
        <taxon>Sporobacter</taxon>
    </lineage>
</organism>
<evidence type="ECO:0000313" key="4">
    <source>
        <dbReference type="Proteomes" id="UP000183995"/>
    </source>
</evidence>
<name>A0A1M5YEM2_9FIRM</name>